<name>A0A0U4NCM5_9BACL</name>
<dbReference type="Gene3D" id="2.40.50.140">
    <property type="entry name" value="Nucleic acid-binding proteins"/>
    <property type="match status" value="1"/>
</dbReference>
<keyword evidence="3" id="KW-1185">Reference proteome</keyword>
<accession>A0A0U4NCM5</accession>
<dbReference type="OrthoDB" id="1683445at2"/>
<dbReference type="Pfam" id="PF25842">
    <property type="entry name" value="NfeD_TM"/>
    <property type="match status" value="1"/>
</dbReference>
<dbReference type="AlphaFoldDB" id="A0A0U4NCM5"/>
<dbReference type="InterPro" id="IPR058653">
    <property type="entry name" value="NfeD2_TM"/>
</dbReference>
<protein>
    <submittedName>
        <fullName evidence="2">Putative membrane protein YuaF</fullName>
    </submittedName>
</protein>
<dbReference type="KEGG" id="asoc:CB4_00835"/>
<dbReference type="EMBL" id="AP017312">
    <property type="protein sequence ID" value="BAU26692.1"/>
    <property type="molecule type" value="Genomic_DNA"/>
</dbReference>
<proteinExistence type="predicted"/>
<sequence length="167" mass="17802">MITLYMGCLVAGVLFAVVMLLFGDWLDGIVDSLHVIQPTSLIVGLTVFGGAGVMLLRYTEMGSEAVCMASILLAIFSAFFMYFLYVRPMQNAENSTGFSIQDLAGRVGDVLTPIPAGGYGEVLVRFGAGNVAHTAAGLNGEAIEEGARVLVIEARDGTLYVIHYDEI</sequence>
<dbReference type="Proteomes" id="UP000217696">
    <property type="component" value="Chromosome"/>
</dbReference>
<feature type="domain" description="Membrane protein NfeD2 N-terminal transmembrane" evidence="1">
    <location>
        <begin position="3"/>
        <end position="94"/>
    </location>
</feature>
<evidence type="ECO:0000313" key="2">
    <source>
        <dbReference type="EMBL" id="BAU26692.1"/>
    </source>
</evidence>
<evidence type="ECO:0000313" key="3">
    <source>
        <dbReference type="Proteomes" id="UP000217696"/>
    </source>
</evidence>
<dbReference type="InterPro" id="IPR012340">
    <property type="entry name" value="NA-bd_OB-fold"/>
</dbReference>
<dbReference type="RefSeq" id="WP_096463714.1">
    <property type="nucleotide sequence ID" value="NZ_AP017312.1"/>
</dbReference>
<evidence type="ECO:0000259" key="1">
    <source>
        <dbReference type="Pfam" id="PF25842"/>
    </source>
</evidence>
<organism evidence="2 3">
    <name type="scientific">Aneurinibacillus soli</name>
    <dbReference type="NCBI Taxonomy" id="1500254"/>
    <lineage>
        <taxon>Bacteria</taxon>
        <taxon>Bacillati</taxon>
        <taxon>Bacillota</taxon>
        <taxon>Bacilli</taxon>
        <taxon>Bacillales</taxon>
        <taxon>Paenibacillaceae</taxon>
        <taxon>Aneurinibacillus group</taxon>
        <taxon>Aneurinibacillus</taxon>
    </lineage>
</organism>
<gene>
    <name evidence="2" type="primary">yuaF</name>
    <name evidence="2" type="ORF">CB4_00835</name>
</gene>
<reference evidence="2 3" key="1">
    <citation type="submission" date="2015-12" db="EMBL/GenBank/DDBJ databases">
        <title>Genome sequence of Aneurinibacillus soli.</title>
        <authorList>
            <person name="Lee J.S."/>
            <person name="Lee K.C."/>
            <person name="Kim K.K."/>
            <person name="Lee B.W."/>
        </authorList>
    </citation>
    <scope>NUCLEOTIDE SEQUENCE [LARGE SCALE GENOMIC DNA]</scope>
    <source>
        <strain evidence="2 3">CB4</strain>
    </source>
</reference>